<reference evidence="1" key="1">
    <citation type="submission" date="2018-05" db="EMBL/GenBank/DDBJ databases">
        <authorList>
            <person name="Lanie J.A."/>
            <person name="Ng W.-L."/>
            <person name="Kazmierczak K.M."/>
            <person name="Andrzejewski T.M."/>
            <person name="Davidsen T.M."/>
            <person name="Wayne K.J."/>
            <person name="Tettelin H."/>
            <person name="Glass J.I."/>
            <person name="Rusch D."/>
            <person name="Podicherti R."/>
            <person name="Tsui H.-C.T."/>
            <person name="Winkler M.E."/>
        </authorList>
    </citation>
    <scope>NUCLEOTIDE SEQUENCE</scope>
</reference>
<dbReference type="AlphaFoldDB" id="A0A382PCU8"/>
<sequence length="345" mass="37445">EPRWQRLYGESRKIRSGEAVIVKVIAPQLVKTGAPFQSYIELLDQYGNPANGTLPSFDILLDGSFITRADSSDSNTAIVQIPEQVIRTPGLHTISVRSTGGGLRGLSPLMLASDAPPFKLQWTDFSTQSLARLSGSEANRSPAPLMGVNPISLPADIPVEIGMNADVVRQLSYKGITTGGSWLVLDNASVRTTMLLAELTGDRRQHSTRLIQLLAGPSGHEWLLAHYAQRGSTFGLAATRMALQSRRRTPGPATAILLRSEETWFQALNKGRTYVSNGSKAIVLSELNGADPGSRVENSSRRQLSAVIYSDVPVVQLDWLKNSQPLVSTLSQPISDKQESPEHVV</sequence>
<name>A0A382PCU8_9ZZZZ</name>
<organism evidence="1">
    <name type="scientific">marine metagenome</name>
    <dbReference type="NCBI Taxonomy" id="408172"/>
    <lineage>
        <taxon>unclassified sequences</taxon>
        <taxon>metagenomes</taxon>
        <taxon>ecological metagenomes</taxon>
    </lineage>
</organism>
<accession>A0A382PCU8</accession>
<proteinExistence type="predicted"/>
<protein>
    <submittedName>
        <fullName evidence="1">Uncharacterized protein</fullName>
    </submittedName>
</protein>
<dbReference type="EMBL" id="UINC01106174">
    <property type="protein sequence ID" value="SVC70650.1"/>
    <property type="molecule type" value="Genomic_DNA"/>
</dbReference>
<feature type="non-terminal residue" evidence="1">
    <location>
        <position position="1"/>
    </location>
</feature>
<evidence type="ECO:0000313" key="1">
    <source>
        <dbReference type="EMBL" id="SVC70650.1"/>
    </source>
</evidence>
<gene>
    <name evidence="1" type="ORF">METZ01_LOCUS323504</name>
</gene>
<feature type="non-terminal residue" evidence="1">
    <location>
        <position position="345"/>
    </location>
</feature>